<name>A0A3A3G148_9BURK</name>
<dbReference type="Proteomes" id="UP000265955">
    <property type="component" value="Unassembled WGS sequence"/>
</dbReference>
<dbReference type="RefSeq" id="WP_119771691.1">
    <property type="nucleotide sequence ID" value="NZ_QYUO01000003.1"/>
</dbReference>
<keyword evidence="2" id="KW-1133">Transmembrane helix</keyword>
<evidence type="ECO:0000313" key="3">
    <source>
        <dbReference type="EMBL" id="RJF91793.1"/>
    </source>
</evidence>
<accession>A0A3A3G148</accession>
<protein>
    <submittedName>
        <fullName evidence="3">Uncharacterized protein</fullName>
    </submittedName>
</protein>
<dbReference type="EMBL" id="QYUO01000003">
    <property type="protein sequence ID" value="RJF91793.1"/>
    <property type="molecule type" value="Genomic_DNA"/>
</dbReference>
<proteinExistence type="predicted"/>
<feature type="transmembrane region" description="Helical" evidence="2">
    <location>
        <begin position="102"/>
        <end position="123"/>
    </location>
</feature>
<feature type="compositionally biased region" description="Basic and acidic residues" evidence="1">
    <location>
        <begin position="23"/>
        <end position="39"/>
    </location>
</feature>
<comment type="caution">
    <text evidence="3">The sequence shown here is derived from an EMBL/GenBank/DDBJ whole genome shotgun (WGS) entry which is preliminary data.</text>
</comment>
<keyword evidence="2" id="KW-0472">Membrane</keyword>
<feature type="region of interest" description="Disordered" evidence="1">
    <location>
        <begin position="1"/>
        <end position="71"/>
    </location>
</feature>
<keyword evidence="2" id="KW-0812">Transmembrane</keyword>
<dbReference type="OrthoDB" id="9893591at2"/>
<sequence>MKQPNKSRAGKKRRQKGNGQARLKSEQDIFPKNLDRLSEAPEANPREPASLRSHARRKPQHDEGEQKRKLWERKQSELAARRMVAQSRRAEQESVRKRKMRIVYSITGTVVMALVCALAWYFASGAIQFTA</sequence>
<dbReference type="AlphaFoldDB" id="A0A3A3G148"/>
<organism evidence="3 4">
    <name type="scientific">Noviherbaspirillum saxi</name>
    <dbReference type="NCBI Taxonomy" id="2320863"/>
    <lineage>
        <taxon>Bacteria</taxon>
        <taxon>Pseudomonadati</taxon>
        <taxon>Pseudomonadota</taxon>
        <taxon>Betaproteobacteria</taxon>
        <taxon>Burkholderiales</taxon>
        <taxon>Oxalobacteraceae</taxon>
        <taxon>Noviherbaspirillum</taxon>
    </lineage>
</organism>
<reference evidence="4" key="1">
    <citation type="submission" date="2018-09" db="EMBL/GenBank/DDBJ databases">
        <authorList>
            <person name="Zhu H."/>
        </authorList>
    </citation>
    <scope>NUCLEOTIDE SEQUENCE [LARGE SCALE GENOMIC DNA]</scope>
    <source>
        <strain evidence="4">K1R23-30</strain>
    </source>
</reference>
<evidence type="ECO:0000313" key="4">
    <source>
        <dbReference type="Proteomes" id="UP000265955"/>
    </source>
</evidence>
<gene>
    <name evidence="3" type="ORF">D3871_24190</name>
</gene>
<evidence type="ECO:0000256" key="1">
    <source>
        <dbReference type="SAM" id="MobiDB-lite"/>
    </source>
</evidence>
<keyword evidence="4" id="KW-1185">Reference proteome</keyword>
<evidence type="ECO:0000256" key="2">
    <source>
        <dbReference type="SAM" id="Phobius"/>
    </source>
</evidence>
<feature type="compositionally biased region" description="Basic and acidic residues" evidence="1">
    <location>
        <begin position="60"/>
        <end position="71"/>
    </location>
</feature>